<dbReference type="InterPro" id="IPR006059">
    <property type="entry name" value="SBP"/>
</dbReference>
<evidence type="ECO:0000256" key="1">
    <source>
        <dbReference type="SAM" id="MobiDB-lite"/>
    </source>
</evidence>
<dbReference type="PANTHER" id="PTHR43649:SF30">
    <property type="entry name" value="ABC TRANSPORTER SUBSTRATE-BINDING PROTEIN"/>
    <property type="match status" value="1"/>
</dbReference>
<proteinExistence type="predicted"/>
<dbReference type="OrthoDB" id="9808332at2"/>
<dbReference type="CDD" id="cd14748">
    <property type="entry name" value="PBP2_UgpB"/>
    <property type="match status" value="1"/>
</dbReference>
<feature type="signal peptide" evidence="2">
    <location>
        <begin position="1"/>
        <end position="25"/>
    </location>
</feature>
<evidence type="ECO:0000256" key="2">
    <source>
        <dbReference type="SAM" id="SignalP"/>
    </source>
</evidence>
<keyword evidence="2" id="KW-0732">Signal</keyword>
<dbReference type="SUPFAM" id="SSF53850">
    <property type="entry name" value="Periplasmic binding protein-like II"/>
    <property type="match status" value="1"/>
</dbReference>
<dbReference type="Gene3D" id="3.40.190.10">
    <property type="entry name" value="Periplasmic binding protein-like II"/>
    <property type="match status" value="2"/>
</dbReference>
<feature type="compositionally biased region" description="Polar residues" evidence="1">
    <location>
        <begin position="32"/>
        <end position="44"/>
    </location>
</feature>
<organism evidence="3 4">
    <name type="scientific">Paenibacillus thalictri</name>
    <dbReference type="NCBI Taxonomy" id="2527873"/>
    <lineage>
        <taxon>Bacteria</taxon>
        <taxon>Bacillati</taxon>
        <taxon>Bacillota</taxon>
        <taxon>Bacilli</taxon>
        <taxon>Bacillales</taxon>
        <taxon>Paenibacillaceae</taxon>
        <taxon>Paenibacillus</taxon>
    </lineage>
</organism>
<accession>A0A4Q9DQY5</accession>
<evidence type="ECO:0000313" key="4">
    <source>
        <dbReference type="Proteomes" id="UP000293142"/>
    </source>
</evidence>
<comment type="caution">
    <text evidence="3">The sequence shown here is derived from an EMBL/GenBank/DDBJ whole genome shotgun (WGS) entry which is preliminary data.</text>
</comment>
<protein>
    <submittedName>
        <fullName evidence="3">ABC transporter substrate-binding protein</fullName>
    </submittedName>
</protein>
<dbReference type="PANTHER" id="PTHR43649">
    <property type="entry name" value="ARABINOSE-BINDING PROTEIN-RELATED"/>
    <property type="match status" value="1"/>
</dbReference>
<dbReference type="InterPro" id="IPR050490">
    <property type="entry name" value="Bact_solute-bd_prot1"/>
</dbReference>
<dbReference type="Pfam" id="PF01547">
    <property type="entry name" value="SBP_bac_1"/>
    <property type="match status" value="1"/>
</dbReference>
<reference evidence="3 4" key="1">
    <citation type="submission" date="2019-02" db="EMBL/GenBank/DDBJ databases">
        <title>Paenibacillus sp. nov., isolated from surface-sterilized tissue of Thalictrum simplex L.</title>
        <authorList>
            <person name="Tuo L."/>
        </authorList>
    </citation>
    <scope>NUCLEOTIDE SEQUENCE [LARGE SCALE GENOMIC DNA]</scope>
    <source>
        <strain evidence="3 4">N2SHLJ1</strain>
    </source>
</reference>
<dbReference type="AlphaFoldDB" id="A0A4Q9DQY5"/>
<feature type="chain" id="PRO_5020991484" evidence="2">
    <location>
        <begin position="26"/>
        <end position="442"/>
    </location>
</feature>
<sequence length="442" mass="48418">MKQMKWALAVCLASTSLLSACGSSADPKENKSSTGKSEAGNKSETAPAAKTNVEFLYALAGANGGVVQTLVKKYNESQNKYNVKATFVPPDQRIEKITTSIAAGSPPDLYTAGPPDIAQLSGSKGLMSIDQLAKDKEKKVIREQFFESLRPVVMKDNEMWGVPISGGVAALYYNEDLFKQAGLTRAPESWEEIVEYAKKLTDPAKGQWGLLLPTKEVLFTNNLWAPFLWQAGGDYFTPDMKHAAFNSKPGVEALQLWVDLVQKHKVTPLQQMDENLITQTFATGKIGMFIGFPLWITQSKDFPFVTKTAVLPKREKAASYLGGWYLTIPAAGKNKDGAYDFMAWLLQPENSAAWNIGMGSLPTQQSTLDTKEYQDYVKKTPLVQPFSEMLKFAVAPPPTDSYTRVGTTISKAIVKAMYGKESPQQALDEAAQEVNKLLGGGK</sequence>
<dbReference type="Proteomes" id="UP000293142">
    <property type="component" value="Unassembled WGS sequence"/>
</dbReference>
<feature type="region of interest" description="Disordered" evidence="1">
    <location>
        <begin position="21"/>
        <end position="45"/>
    </location>
</feature>
<dbReference type="EMBL" id="SIRE01000008">
    <property type="protein sequence ID" value="TBL79014.1"/>
    <property type="molecule type" value="Genomic_DNA"/>
</dbReference>
<gene>
    <name evidence="3" type="ORF">EYB31_12375</name>
</gene>
<keyword evidence="4" id="KW-1185">Reference proteome</keyword>
<dbReference type="RefSeq" id="WP_131013651.1">
    <property type="nucleotide sequence ID" value="NZ_SIRE01000008.1"/>
</dbReference>
<evidence type="ECO:0000313" key="3">
    <source>
        <dbReference type="EMBL" id="TBL79014.1"/>
    </source>
</evidence>
<dbReference type="PROSITE" id="PS51257">
    <property type="entry name" value="PROKAR_LIPOPROTEIN"/>
    <property type="match status" value="1"/>
</dbReference>
<name>A0A4Q9DQY5_9BACL</name>